<organism evidence="19 20">
    <name type="scientific">Longicatena caecimuris</name>
    <dbReference type="NCBI Taxonomy" id="1796635"/>
    <lineage>
        <taxon>Bacteria</taxon>
        <taxon>Bacillati</taxon>
        <taxon>Bacillota</taxon>
        <taxon>Erysipelotrichia</taxon>
        <taxon>Erysipelotrichales</taxon>
        <taxon>Erysipelotrichaceae</taxon>
        <taxon>Longicatena</taxon>
    </lineage>
</organism>
<proteinExistence type="inferred from homology"/>
<keyword evidence="13" id="KW-0594">Phospholipid biosynthesis</keyword>
<dbReference type="EC" id="2.7.8.5" evidence="5 16"/>
<dbReference type="InterPro" id="IPR043130">
    <property type="entry name" value="CDP-OH_PTrfase_TM_dom"/>
</dbReference>
<dbReference type="PANTHER" id="PTHR14269:SF62">
    <property type="entry name" value="CDP-DIACYLGLYCEROL--GLYCEROL-3-PHOSPHATE 3-PHOSPHATIDYLTRANSFERASE 1, CHLOROPLASTIC"/>
    <property type="match status" value="1"/>
</dbReference>
<evidence type="ECO:0000256" key="18">
    <source>
        <dbReference type="SAM" id="Phobius"/>
    </source>
</evidence>
<dbReference type="PROSITE" id="PS00379">
    <property type="entry name" value="CDP_ALCOHOL_P_TRANSF"/>
    <property type="match status" value="1"/>
</dbReference>
<accession>A0A4R3TM90</accession>
<feature type="transmembrane region" description="Helical" evidence="18">
    <location>
        <begin position="47"/>
        <end position="66"/>
    </location>
</feature>
<comment type="catalytic activity">
    <reaction evidence="15">
        <text>a CDP-1,2-diacyl-sn-glycerol + sn-glycerol 3-phosphate = a 1,2-diacyl-sn-glycero-3-phospho-(1'-sn-glycero-3'-phosphate) + CMP + H(+)</text>
        <dbReference type="Rhea" id="RHEA:12593"/>
        <dbReference type="ChEBI" id="CHEBI:15378"/>
        <dbReference type="ChEBI" id="CHEBI:57597"/>
        <dbReference type="ChEBI" id="CHEBI:58332"/>
        <dbReference type="ChEBI" id="CHEBI:60110"/>
        <dbReference type="ChEBI" id="CHEBI:60377"/>
        <dbReference type="EC" id="2.7.8.5"/>
    </reaction>
</comment>
<comment type="subcellular location">
    <subcellularLocation>
        <location evidence="2">Membrane</location>
        <topology evidence="2">Multi-pass membrane protein</topology>
    </subcellularLocation>
</comment>
<comment type="pathway">
    <text evidence="3">Phospholipid metabolism; phosphatidylglycerol biosynthesis; phosphatidylglycerol from CDP-diacylglycerol: step 1/2.</text>
</comment>
<evidence type="ECO:0000256" key="14">
    <source>
        <dbReference type="ARBA" id="ARBA00023264"/>
    </source>
</evidence>
<evidence type="ECO:0000256" key="1">
    <source>
        <dbReference type="ARBA" id="ARBA00003973"/>
    </source>
</evidence>
<evidence type="ECO:0000256" key="3">
    <source>
        <dbReference type="ARBA" id="ARBA00005042"/>
    </source>
</evidence>
<evidence type="ECO:0000256" key="11">
    <source>
        <dbReference type="ARBA" id="ARBA00023098"/>
    </source>
</evidence>
<feature type="transmembrane region" description="Helical" evidence="18">
    <location>
        <begin position="12"/>
        <end position="35"/>
    </location>
</feature>
<evidence type="ECO:0000256" key="16">
    <source>
        <dbReference type="NCBIfam" id="TIGR00560"/>
    </source>
</evidence>
<evidence type="ECO:0000256" key="9">
    <source>
        <dbReference type="ARBA" id="ARBA00022692"/>
    </source>
</evidence>
<dbReference type="RefSeq" id="WP_008688240.1">
    <property type="nucleotide sequence ID" value="NZ_AP024510.1"/>
</dbReference>
<keyword evidence="8 17" id="KW-0808">Transferase</keyword>
<dbReference type="GO" id="GO:0016020">
    <property type="term" value="C:membrane"/>
    <property type="evidence" value="ECO:0007669"/>
    <property type="project" value="UniProtKB-SubCell"/>
</dbReference>
<evidence type="ECO:0000256" key="2">
    <source>
        <dbReference type="ARBA" id="ARBA00004141"/>
    </source>
</evidence>
<feature type="transmembrane region" description="Helical" evidence="18">
    <location>
        <begin position="168"/>
        <end position="186"/>
    </location>
</feature>
<dbReference type="InterPro" id="IPR004570">
    <property type="entry name" value="Phosphatidylglycerol_P_synth"/>
</dbReference>
<gene>
    <name evidence="19" type="ORF">EDD61_1017</name>
</gene>
<dbReference type="AlphaFoldDB" id="A0A4R3TM90"/>
<name>A0A4R3TM90_9FIRM</name>
<keyword evidence="9 18" id="KW-0812">Transmembrane</keyword>
<dbReference type="Pfam" id="PF01066">
    <property type="entry name" value="CDP-OH_P_transf"/>
    <property type="match status" value="1"/>
</dbReference>
<sequence length="196" mass="21809">MNLPNKLSLFRVVLVPIIAILYLFCDLGMAFQVNVQDAMVTVQWSDIVVLILFAIASFTDFLDGNIARKRNLVTSFGKFVDPIADKLLVNTMLILFAVGNRVPIIAVIIMIWRDTIVDGLRMSASAKGKVVAAGMPGKIKTVLQMFAIIFVMLYDLPFAYLGIPMDQIFIWGATIASVYSGIVYFMKLKDVVMETM</sequence>
<evidence type="ECO:0000256" key="17">
    <source>
        <dbReference type="RuleBase" id="RU003750"/>
    </source>
</evidence>
<keyword evidence="20" id="KW-1185">Reference proteome</keyword>
<comment type="caution">
    <text evidence="19">The sequence shown here is derived from an EMBL/GenBank/DDBJ whole genome shotgun (WGS) entry which is preliminary data.</text>
</comment>
<dbReference type="InterPro" id="IPR050324">
    <property type="entry name" value="CDP-alcohol_PTase-I"/>
</dbReference>
<keyword evidence="12 18" id="KW-0472">Membrane</keyword>
<dbReference type="PIRSF" id="PIRSF000847">
    <property type="entry name" value="Phos_ph_gly_syn"/>
    <property type="match status" value="1"/>
</dbReference>
<dbReference type="Gene3D" id="1.20.120.1760">
    <property type="match status" value="1"/>
</dbReference>
<evidence type="ECO:0000313" key="20">
    <source>
        <dbReference type="Proteomes" id="UP000295773"/>
    </source>
</evidence>
<evidence type="ECO:0000256" key="7">
    <source>
        <dbReference type="ARBA" id="ARBA00022516"/>
    </source>
</evidence>
<reference evidence="19 20" key="1">
    <citation type="submission" date="2019-03" db="EMBL/GenBank/DDBJ databases">
        <title>Genomic Encyclopedia of Type Strains, Phase IV (KMG-IV): sequencing the most valuable type-strain genomes for metagenomic binning, comparative biology and taxonomic classification.</title>
        <authorList>
            <person name="Goeker M."/>
        </authorList>
    </citation>
    <scope>NUCLEOTIDE SEQUENCE [LARGE SCALE GENOMIC DNA]</scope>
    <source>
        <strain evidence="19 20">DSM 29481</strain>
    </source>
</reference>
<evidence type="ECO:0000256" key="13">
    <source>
        <dbReference type="ARBA" id="ARBA00023209"/>
    </source>
</evidence>
<comment type="similarity">
    <text evidence="4 17">Belongs to the CDP-alcohol phosphatidyltransferase class-I family.</text>
</comment>
<feature type="transmembrane region" description="Helical" evidence="18">
    <location>
        <begin position="87"/>
        <end position="112"/>
    </location>
</feature>
<keyword evidence="14" id="KW-1208">Phospholipid metabolism</keyword>
<feature type="transmembrane region" description="Helical" evidence="18">
    <location>
        <begin position="142"/>
        <end position="161"/>
    </location>
</feature>
<dbReference type="PANTHER" id="PTHR14269">
    <property type="entry name" value="CDP-DIACYLGLYCEROL--GLYCEROL-3-PHOSPHATE 3-PHOSPHATIDYLTRANSFERASE-RELATED"/>
    <property type="match status" value="1"/>
</dbReference>
<dbReference type="InterPro" id="IPR000462">
    <property type="entry name" value="CDP-OH_P_trans"/>
</dbReference>
<comment type="function">
    <text evidence="1">This protein catalyzes the committed step to the synthesis of the acidic phospholipids.</text>
</comment>
<evidence type="ECO:0000256" key="6">
    <source>
        <dbReference type="ARBA" id="ARBA00014944"/>
    </source>
</evidence>
<evidence type="ECO:0000256" key="10">
    <source>
        <dbReference type="ARBA" id="ARBA00022989"/>
    </source>
</evidence>
<keyword evidence="7" id="KW-0444">Lipid biosynthesis</keyword>
<keyword evidence="10 18" id="KW-1133">Transmembrane helix</keyword>
<dbReference type="GO" id="GO:0008444">
    <property type="term" value="F:CDP-diacylglycerol-glycerol-3-phosphate 3-phosphatidyltransferase activity"/>
    <property type="evidence" value="ECO:0007669"/>
    <property type="project" value="UniProtKB-UniRule"/>
</dbReference>
<evidence type="ECO:0000256" key="15">
    <source>
        <dbReference type="ARBA" id="ARBA00048586"/>
    </source>
</evidence>
<evidence type="ECO:0000256" key="8">
    <source>
        <dbReference type="ARBA" id="ARBA00022679"/>
    </source>
</evidence>
<dbReference type="EMBL" id="SMBP01000001">
    <property type="protein sequence ID" value="TCU63356.1"/>
    <property type="molecule type" value="Genomic_DNA"/>
</dbReference>
<evidence type="ECO:0000313" key="19">
    <source>
        <dbReference type="EMBL" id="TCU63356.1"/>
    </source>
</evidence>
<dbReference type="NCBIfam" id="TIGR00560">
    <property type="entry name" value="pgsA"/>
    <property type="match status" value="1"/>
</dbReference>
<dbReference type="GeneID" id="73795777"/>
<dbReference type="Proteomes" id="UP000295773">
    <property type="component" value="Unassembled WGS sequence"/>
</dbReference>
<evidence type="ECO:0000256" key="5">
    <source>
        <dbReference type="ARBA" id="ARBA00013170"/>
    </source>
</evidence>
<dbReference type="GO" id="GO:0006655">
    <property type="term" value="P:phosphatidylglycerol biosynthetic process"/>
    <property type="evidence" value="ECO:0007669"/>
    <property type="project" value="UniProtKB-UniPathway"/>
</dbReference>
<keyword evidence="11" id="KW-0443">Lipid metabolism</keyword>
<evidence type="ECO:0000256" key="12">
    <source>
        <dbReference type="ARBA" id="ARBA00023136"/>
    </source>
</evidence>
<dbReference type="UniPathway" id="UPA00084">
    <property type="reaction ID" value="UER00503"/>
</dbReference>
<evidence type="ECO:0000256" key="4">
    <source>
        <dbReference type="ARBA" id="ARBA00010441"/>
    </source>
</evidence>
<protein>
    <recommendedName>
        <fullName evidence="6 16">CDP-diacylglycerol--glycerol-3-phosphate 3-phosphatidyltransferase</fullName>
        <ecNumber evidence="5 16">2.7.8.5</ecNumber>
    </recommendedName>
</protein>
<dbReference type="InterPro" id="IPR048254">
    <property type="entry name" value="CDP_ALCOHOL_P_TRANSF_CS"/>
</dbReference>